<organism evidence="2 3">
    <name type="scientific">Paenibacillus soyae</name>
    <dbReference type="NCBI Taxonomy" id="2969249"/>
    <lineage>
        <taxon>Bacteria</taxon>
        <taxon>Bacillati</taxon>
        <taxon>Bacillota</taxon>
        <taxon>Bacilli</taxon>
        <taxon>Bacillales</taxon>
        <taxon>Paenibacillaceae</taxon>
        <taxon>Paenibacillus</taxon>
    </lineage>
</organism>
<dbReference type="Proteomes" id="UP001141950">
    <property type="component" value="Unassembled WGS sequence"/>
</dbReference>
<keyword evidence="1" id="KW-0472">Membrane</keyword>
<evidence type="ECO:0000256" key="1">
    <source>
        <dbReference type="SAM" id="Phobius"/>
    </source>
</evidence>
<protein>
    <submittedName>
        <fullName evidence="2">Uncharacterized protein</fullName>
    </submittedName>
</protein>
<reference evidence="2" key="1">
    <citation type="submission" date="2022-08" db="EMBL/GenBank/DDBJ databases">
        <title>The genomic sequence of strain Paenibacillus sp. SCIV0701.</title>
        <authorList>
            <person name="Zhao H."/>
        </authorList>
    </citation>
    <scope>NUCLEOTIDE SEQUENCE</scope>
    <source>
        <strain evidence="2">SCIV0701</strain>
    </source>
</reference>
<evidence type="ECO:0000313" key="3">
    <source>
        <dbReference type="Proteomes" id="UP001141950"/>
    </source>
</evidence>
<keyword evidence="3" id="KW-1185">Reference proteome</keyword>
<accession>A0A9X2MXG2</accession>
<name>A0A9X2MXG2_9BACL</name>
<dbReference type="EMBL" id="JANIPJ010000030">
    <property type="protein sequence ID" value="MCR2807631.1"/>
    <property type="molecule type" value="Genomic_DNA"/>
</dbReference>
<proteinExistence type="predicted"/>
<sequence>MRKCSRAEAILWSIAFPGFGQLLNGRYIKGLLLVALEFVINDRSSLNLLIKHSFQGDIAKAIAETDYQWLMFYPCIYMFAIWDAYKDAGGGQTPYAVVPVVFGAYFGTIGVIYSEHLAGAMYLGLGGAFVGLAVGQLIKRILTKRSLSSPDKS</sequence>
<dbReference type="AlphaFoldDB" id="A0A9X2MXG2"/>
<evidence type="ECO:0000313" key="2">
    <source>
        <dbReference type="EMBL" id="MCR2807631.1"/>
    </source>
</evidence>
<keyword evidence="1" id="KW-1133">Transmembrane helix</keyword>
<feature type="transmembrane region" description="Helical" evidence="1">
    <location>
        <begin position="95"/>
        <end position="113"/>
    </location>
</feature>
<keyword evidence="1" id="KW-0812">Transmembrane</keyword>
<comment type="caution">
    <text evidence="2">The sequence shown here is derived from an EMBL/GenBank/DDBJ whole genome shotgun (WGS) entry which is preliminary data.</text>
</comment>
<dbReference type="RefSeq" id="WP_257452263.1">
    <property type="nucleotide sequence ID" value="NZ_JANIPJ010000030.1"/>
</dbReference>
<feature type="transmembrane region" description="Helical" evidence="1">
    <location>
        <begin position="119"/>
        <end position="138"/>
    </location>
</feature>
<gene>
    <name evidence="2" type="ORF">NQZ67_27450</name>
</gene>